<dbReference type="CDD" id="cd06193">
    <property type="entry name" value="siderophore_interacting"/>
    <property type="match status" value="1"/>
</dbReference>
<dbReference type="InterPro" id="IPR007037">
    <property type="entry name" value="SIP_rossman_dom"/>
</dbReference>
<evidence type="ECO:0000313" key="3">
    <source>
        <dbReference type="Proteomes" id="UP000315677"/>
    </source>
</evidence>
<dbReference type="InterPro" id="IPR017938">
    <property type="entry name" value="Riboflavin_synthase-like_b-brl"/>
</dbReference>
<dbReference type="InterPro" id="IPR039374">
    <property type="entry name" value="SIP_fam"/>
</dbReference>
<dbReference type="Pfam" id="PF04954">
    <property type="entry name" value="SIP"/>
    <property type="match status" value="1"/>
</dbReference>
<dbReference type="Gene3D" id="2.40.30.10">
    <property type="entry name" value="Translation factors"/>
    <property type="match status" value="1"/>
</dbReference>
<name>A0A543DNB7_9PSEU</name>
<evidence type="ECO:0000259" key="1">
    <source>
        <dbReference type="PROSITE" id="PS51384"/>
    </source>
</evidence>
<dbReference type="Proteomes" id="UP000315677">
    <property type="component" value="Unassembled WGS sequence"/>
</dbReference>
<reference evidence="2 3" key="1">
    <citation type="submission" date="2019-06" db="EMBL/GenBank/DDBJ databases">
        <title>Sequencing the genomes of 1000 actinobacteria strains.</title>
        <authorList>
            <person name="Klenk H.-P."/>
        </authorList>
    </citation>
    <scope>NUCLEOTIDE SEQUENCE [LARGE SCALE GENOMIC DNA]</scope>
    <source>
        <strain evidence="2 3">DSM 45301</strain>
    </source>
</reference>
<dbReference type="InterPro" id="IPR017927">
    <property type="entry name" value="FAD-bd_FR_type"/>
</dbReference>
<organism evidence="2 3">
    <name type="scientific">Pseudonocardia kunmingensis</name>
    <dbReference type="NCBI Taxonomy" id="630975"/>
    <lineage>
        <taxon>Bacteria</taxon>
        <taxon>Bacillati</taxon>
        <taxon>Actinomycetota</taxon>
        <taxon>Actinomycetes</taxon>
        <taxon>Pseudonocardiales</taxon>
        <taxon>Pseudonocardiaceae</taxon>
        <taxon>Pseudonocardia</taxon>
    </lineage>
</organism>
<proteinExistence type="predicted"/>
<feature type="domain" description="FAD-binding FR-type" evidence="1">
    <location>
        <begin position="5"/>
        <end position="144"/>
    </location>
</feature>
<comment type="caution">
    <text evidence="2">The sequence shown here is derived from an EMBL/GenBank/DDBJ whole genome shotgun (WGS) entry which is preliminary data.</text>
</comment>
<accession>A0A543DNB7</accession>
<dbReference type="EMBL" id="VFPA01000002">
    <property type="protein sequence ID" value="TQM10830.1"/>
    <property type="molecule type" value="Genomic_DNA"/>
</dbReference>
<dbReference type="Gene3D" id="3.40.50.80">
    <property type="entry name" value="Nucleotide-binding domain of ferredoxin-NADP reductase (FNR) module"/>
    <property type="match status" value="1"/>
</dbReference>
<dbReference type="GO" id="GO:0016491">
    <property type="term" value="F:oxidoreductase activity"/>
    <property type="evidence" value="ECO:0007669"/>
    <property type="project" value="InterPro"/>
</dbReference>
<dbReference type="PANTHER" id="PTHR30157">
    <property type="entry name" value="FERRIC REDUCTASE, NADPH-DEPENDENT"/>
    <property type="match status" value="1"/>
</dbReference>
<gene>
    <name evidence="2" type="ORF">FB558_3352</name>
</gene>
<dbReference type="PANTHER" id="PTHR30157:SF0">
    <property type="entry name" value="NADPH-DEPENDENT FERRIC-CHELATE REDUCTASE"/>
    <property type="match status" value="1"/>
</dbReference>
<dbReference type="InterPro" id="IPR039261">
    <property type="entry name" value="FNR_nucleotide-bd"/>
</dbReference>
<evidence type="ECO:0000313" key="2">
    <source>
        <dbReference type="EMBL" id="TQM10830.1"/>
    </source>
</evidence>
<dbReference type="RefSeq" id="WP_246106557.1">
    <property type="nucleotide sequence ID" value="NZ_VFPA01000002.1"/>
</dbReference>
<dbReference type="SUPFAM" id="SSF63380">
    <property type="entry name" value="Riboflavin synthase domain-like"/>
    <property type="match status" value="1"/>
</dbReference>
<sequence>MAGAMGRWLLEVRRTERVTPHMARVTLGGDLHGYAPLAPDQQVKLFFPRPGHDATEVPAPPVNGDGAAERMSWYQAYLAIPEERRPWMRTYSVRHHRLEEGEIDVDFVLHDHGDDTGPASRWAAGAAAGDVIALVGPAPSHFRTPGAHDWTLLAGDESALPAIGALLEAMPAGQRAEVFVEVADAGEEQPLPTAARACVRWLHRGDVAAGHSDLLVEAVRAADLPSGPVYAWVAGEASAVRAVRRHLVGERGVAKKQIAFAGYWRLHLTQDAAPTPRGGGRAARRATLTR</sequence>
<dbReference type="PROSITE" id="PS51384">
    <property type="entry name" value="FAD_FR"/>
    <property type="match status" value="1"/>
</dbReference>
<protein>
    <submittedName>
        <fullName evidence="2">NADPH-dependent ferric siderophore reductase</fullName>
    </submittedName>
</protein>
<dbReference type="InterPro" id="IPR013113">
    <property type="entry name" value="SIP_FAD-bd"/>
</dbReference>
<keyword evidence="3" id="KW-1185">Reference proteome</keyword>
<dbReference type="Pfam" id="PF08021">
    <property type="entry name" value="FAD_binding_9"/>
    <property type="match status" value="1"/>
</dbReference>
<dbReference type="AlphaFoldDB" id="A0A543DNB7"/>